<dbReference type="GO" id="GO:0016509">
    <property type="term" value="F:long-chain (3S)-3-hydroxyacyl-CoA dehydrogenase (NAD+) activity"/>
    <property type="evidence" value="ECO:0007669"/>
    <property type="project" value="TreeGrafter"/>
</dbReference>
<dbReference type="SUPFAM" id="SSF51735">
    <property type="entry name" value="NAD(P)-binding Rossmann-fold domains"/>
    <property type="match status" value="1"/>
</dbReference>
<accession>A0A4P6MZK3</accession>
<dbReference type="Gene3D" id="1.10.1040.50">
    <property type="match status" value="1"/>
</dbReference>
<keyword evidence="7" id="KW-0560">Oxidoreductase</keyword>
<name>A0A4P6MZK3_9MICO</name>
<dbReference type="GO" id="GO:0070403">
    <property type="term" value="F:NAD+ binding"/>
    <property type="evidence" value="ECO:0007669"/>
    <property type="project" value="InterPro"/>
</dbReference>
<gene>
    <name evidence="15" type="ORF">EXU32_15845</name>
</gene>
<evidence type="ECO:0000256" key="7">
    <source>
        <dbReference type="ARBA" id="ARBA00023002"/>
    </source>
</evidence>
<evidence type="ECO:0000256" key="5">
    <source>
        <dbReference type="ARBA" id="ARBA00022832"/>
    </source>
</evidence>
<dbReference type="GO" id="GO:0006635">
    <property type="term" value="P:fatty acid beta-oxidation"/>
    <property type="evidence" value="ECO:0007669"/>
    <property type="project" value="UniProtKB-UniPathway"/>
</dbReference>
<comment type="catalytic activity">
    <reaction evidence="12">
        <text>a (3S)-3-hydroxyacyl-CoA + NAD(+) = a 3-oxoacyl-CoA + NADH + H(+)</text>
        <dbReference type="Rhea" id="RHEA:22432"/>
        <dbReference type="ChEBI" id="CHEBI:15378"/>
        <dbReference type="ChEBI" id="CHEBI:57318"/>
        <dbReference type="ChEBI" id="CHEBI:57540"/>
        <dbReference type="ChEBI" id="CHEBI:57945"/>
        <dbReference type="ChEBI" id="CHEBI:90726"/>
        <dbReference type="EC" id="1.1.1.35"/>
    </reaction>
</comment>
<dbReference type="InterPro" id="IPR036291">
    <property type="entry name" value="NAD(P)-bd_dom_sf"/>
</dbReference>
<dbReference type="EMBL" id="CP036164">
    <property type="protein sequence ID" value="QBF47595.1"/>
    <property type="molecule type" value="Genomic_DNA"/>
</dbReference>
<dbReference type="InterPro" id="IPR006108">
    <property type="entry name" value="3HC_DH_C"/>
</dbReference>
<comment type="similarity">
    <text evidence="3">In the central section; belongs to the 3-hydroxyacyl-CoA dehydrogenase family.</text>
</comment>
<comment type="pathway">
    <text evidence="1">Lipid metabolism; fatty acid beta-oxidation.</text>
</comment>
<keyword evidence="11" id="KW-0511">Multifunctional enzyme</keyword>
<protein>
    <submittedName>
        <fullName evidence="15">3-hydroxyacyl-CoA dehydrogenase</fullName>
    </submittedName>
</protein>
<organism evidence="15 16">
    <name type="scientific">Janibacter limosus</name>
    <dbReference type="NCBI Taxonomy" id="53458"/>
    <lineage>
        <taxon>Bacteria</taxon>
        <taxon>Bacillati</taxon>
        <taxon>Actinomycetota</taxon>
        <taxon>Actinomycetes</taxon>
        <taxon>Micrococcales</taxon>
        <taxon>Intrasporangiaceae</taxon>
        <taxon>Janibacter</taxon>
    </lineage>
</organism>
<dbReference type="InterPro" id="IPR008927">
    <property type="entry name" value="6-PGluconate_DH-like_C_sf"/>
</dbReference>
<dbReference type="InterPro" id="IPR029045">
    <property type="entry name" value="ClpP/crotonase-like_dom_sf"/>
</dbReference>
<dbReference type="CDD" id="cd06558">
    <property type="entry name" value="crotonase-like"/>
    <property type="match status" value="1"/>
</dbReference>
<evidence type="ECO:0000256" key="4">
    <source>
        <dbReference type="ARBA" id="ARBA00009463"/>
    </source>
</evidence>
<keyword evidence="8" id="KW-0520">NAD</keyword>
<dbReference type="UniPathway" id="UPA00659"/>
<keyword evidence="9" id="KW-0443">Lipid metabolism</keyword>
<comment type="pathway">
    <text evidence="2">Lipid metabolism; butanoate metabolism.</text>
</comment>
<dbReference type="KEGG" id="jli:EXU32_15845"/>
<dbReference type="FunFam" id="3.40.50.720:FF:000009">
    <property type="entry name" value="Fatty oxidation complex, alpha subunit"/>
    <property type="match status" value="1"/>
</dbReference>
<reference evidence="15 16" key="1">
    <citation type="submission" date="2019-02" db="EMBL/GenBank/DDBJ databases">
        <title>Genomic data mining of an Antarctic deep-sea actinobacterium, Janibacterlimosus P3-3-X1.</title>
        <authorList>
            <person name="Liao L."/>
            <person name="Chen B."/>
        </authorList>
    </citation>
    <scope>NUCLEOTIDE SEQUENCE [LARGE SCALE GENOMIC DNA]</scope>
    <source>
        <strain evidence="15 16">P3-3-X1</strain>
    </source>
</reference>
<evidence type="ECO:0000256" key="1">
    <source>
        <dbReference type="ARBA" id="ARBA00005005"/>
    </source>
</evidence>
<evidence type="ECO:0000256" key="10">
    <source>
        <dbReference type="ARBA" id="ARBA00023239"/>
    </source>
</evidence>
<dbReference type="Pfam" id="PF00378">
    <property type="entry name" value="ECH_1"/>
    <property type="match status" value="1"/>
</dbReference>
<dbReference type="Pfam" id="PF00725">
    <property type="entry name" value="3HCDH"/>
    <property type="match status" value="1"/>
</dbReference>
<comment type="similarity">
    <text evidence="4">Belongs to the 3-hydroxyacyl-CoA dehydrogenase family.</text>
</comment>
<keyword evidence="16" id="KW-1185">Reference proteome</keyword>
<evidence type="ECO:0000256" key="9">
    <source>
        <dbReference type="ARBA" id="ARBA00023098"/>
    </source>
</evidence>
<evidence type="ECO:0000259" key="14">
    <source>
        <dbReference type="Pfam" id="PF02737"/>
    </source>
</evidence>
<feature type="domain" description="3-hydroxyacyl-CoA dehydrogenase NAD binding" evidence="14">
    <location>
        <begin position="325"/>
        <end position="503"/>
    </location>
</feature>
<dbReference type="InterPro" id="IPR006176">
    <property type="entry name" value="3-OHacyl-CoA_DH_NAD-bd"/>
</dbReference>
<dbReference type="Gene3D" id="3.40.50.720">
    <property type="entry name" value="NAD(P)-binding Rossmann-like Domain"/>
    <property type="match status" value="1"/>
</dbReference>
<dbReference type="Pfam" id="PF02737">
    <property type="entry name" value="3HCDH_N"/>
    <property type="match status" value="1"/>
</dbReference>
<dbReference type="RefSeq" id="WP_130630780.1">
    <property type="nucleotide sequence ID" value="NZ_CP036164.1"/>
</dbReference>
<feature type="domain" description="3-hydroxyacyl-CoA dehydrogenase C-terminal" evidence="13">
    <location>
        <begin position="506"/>
        <end position="606"/>
    </location>
</feature>
<dbReference type="AlphaFoldDB" id="A0A4P6MZK3"/>
<keyword evidence="6" id="KW-0442">Lipid degradation</keyword>
<evidence type="ECO:0000256" key="2">
    <source>
        <dbReference type="ARBA" id="ARBA00005086"/>
    </source>
</evidence>
<dbReference type="Proteomes" id="UP000290408">
    <property type="component" value="Chromosome"/>
</dbReference>
<evidence type="ECO:0000256" key="11">
    <source>
        <dbReference type="ARBA" id="ARBA00023268"/>
    </source>
</evidence>
<evidence type="ECO:0000313" key="16">
    <source>
        <dbReference type="Proteomes" id="UP000290408"/>
    </source>
</evidence>
<dbReference type="PANTHER" id="PTHR43612">
    <property type="entry name" value="TRIFUNCTIONAL ENZYME SUBUNIT ALPHA"/>
    <property type="match status" value="1"/>
</dbReference>
<dbReference type="GO" id="GO:0004300">
    <property type="term" value="F:enoyl-CoA hydratase activity"/>
    <property type="evidence" value="ECO:0007669"/>
    <property type="project" value="TreeGrafter"/>
</dbReference>
<dbReference type="InterPro" id="IPR001753">
    <property type="entry name" value="Enoyl-CoA_hydra/iso"/>
</dbReference>
<dbReference type="PANTHER" id="PTHR43612:SF3">
    <property type="entry name" value="TRIFUNCTIONAL ENZYME SUBUNIT ALPHA, MITOCHONDRIAL"/>
    <property type="match status" value="1"/>
</dbReference>
<evidence type="ECO:0000256" key="12">
    <source>
        <dbReference type="ARBA" id="ARBA00049556"/>
    </source>
</evidence>
<keyword evidence="10" id="KW-0456">Lyase</keyword>
<sequence>MTTDHIRLERREDGIVVLTLDHPTQDVNTISEDFQASLTRAVDEIVAGREDITGVVVTSAKKDFLAGADLVELRASMDAGDDLTAMFETFKGNLRRLETLGRPVVAAINGTALGGGFEIALACHHRIALDGPKIRIGLPEVQLGLLPGGGGVTRLVRLLGLQSALTQHLLTGARHRVAAALEAGLVDETVTEPEALLPAAIAWITANPQAAAPWDVEGYRMPGGTPDSPKLAAILPSFGATLLKQIGNAPMPAPKAILAAAVEGAKVDVDTASSIETRYVVSLLRDRVARNMVQAFFFDMQHCTSGGARPTQADGTPFAERRPTKVAVIGAGMMGAGIAYVTAKAGIDVVLKDVELASAEKGKAYSRTLVDTAVATGRLTQGKADELLARIHPSADSADLAGCDFVVEAVFESPELKDQVFRELEPVVAPDALLGSNTSTLPITGLAGSVTRPQAFIGLHFFSPVDKMPLLEIIRGEQTDDETLARALDYTQAIGMTPIVVNDSRGFYTSRVFARYIMEAATMLDEGIAPSVIEQAGRRAGYPAPPLQLSDELNLITLQKIMAESQRAAAQDPKMAAPEGALRVIDRMVDELQRTGRQAGQGFYDYADGKRVGLWPGLFEHFGTQPTPSVLEPAPDLDELVDRFLLGQAIEAQRCVDEGVIESDAEANIGAIFGFGFPPWTGGPRQFLATYPGGADALRARCTELEARHGARFHASDAITDGVWP</sequence>
<dbReference type="InterPro" id="IPR050136">
    <property type="entry name" value="FA_oxidation_alpha_subunit"/>
</dbReference>
<evidence type="ECO:0000259" key="13">
    <source>
        <dbReference type="Pfam" id="PF00725"/>
    </source>
</evidence>
<proteinExistence type="inferred from homology"/>
<dbReference type="OrthoDB" id="9771883at2"/>
<keyword evidence="5" id="KW-0276">Fatty acid metabolism</keyword>
<dbReference type="SUPFAM" id="SSF48179">
    <property type="entry name" value="6-phosphogluconate dehydrogenase C-terminal domain-like"/>
    <property type="match status" value="2"/>
</dbReference>
<evidence type="ECO:0000256" key="3">
    <source>
        <dbReference type="ARBA" id="ARBA00007005"/>
    </source>
</evidence>
<evidence type="ECO:0000313" key="15">
    <source>
        <dbReference type="EMBL" id="QBF47595.1"/>
    </source>
</evidence>
<evidence type="ECO:0000256" key="6">
    <source>
        <dbReference type="ARBA" id="ARBA00022963"/>
    </source>
</evidence>
<evidence type="ECO:0000256" key="8">
    <source>
        <dbReference type="ARBA" id="ARBA00023027"/>
    </source>
</evidence>
<dbReference type="Gene3D" id="3.90.226.10">
    <property type="entry name" value="2-enoyl-CoA Hydratase, Chain A, domain 1"/>
    <property type="match status" value="1"/>
</dbReference>
<dbReference type="SUPFAM" id="SSF52096">
    <property type="entry name" value="ClpP/crotonase"/>
    <property type="match status" value="1"/>
</dbReference>